<dbReference type="KEGG" id="aup:AsAng_0002970"/>
<feature type="coiled-coil region" evidence="1">
    <location>
        <begin position="80"/>
        <end position="114"/>
    </location>
</feature>
<dbReference type="RefSeq" id="WP_264790967.1">
    <property type="nucleotide sequence ID" value="NZ_AP026867.1"/>
</dbReference>
<dbReference type="GO" id="GO:0045892">
    <property type="term" value="P:negative regulation of DNA-templated transcription"/>
    <property type="evidence" value="ECO:0007669"/>
    <property type="project" value="InterPro"/>
</dbReference>
<dbReference type="PROSITE" id="PS50943">
    <property type="entry name" value="HTH_CROC1"/>
    <property type="match status" value="1"/>
</dbReference>
<dbReference type="Gene3D" id="1.10.260.40">
    <property type="entry name" value="lambda repressor-like DNA-binding domains"/>
    <property type="match status" value="1"/>
</dbReference>
<accession>A0A915Y9L3</accession>
<dbReference type="Pfam" id="PF07022">
    <property type="entry name" value="Phage_CI_repr"/>
    <property type="match status" value="1"/>
</dbReference>
<reference evidence="3" key="1">
    <citation type="submission" date="2022-09" db="EMBL/GenBank/DDBJ databases">
        <title>Aureispira anguillicida sp. nov., isolated from Leptocephalus of Japanese eel Anguilla japonica.</title>
        <authorList>
            <person name="Yuasa K."/>
            <person name="Mekata T."/>
            <person name="Ikunari K."/>
        </authorList>
    </citation>
    <scope>NUCLEOTIDE SEQUENCE</scope>
    <source>
        <strain evidence="3">EL160426</strain>
    </source>
</reference>
<keyword evidence="4" id="KW-1185">Reference proteome</keyword>
<dbReference type="EMBL" id="AP026867">
    <property type="protein sequence ID" value="BDS09593.1"/>
    <property type="molecule type" value="Genomic_DNA"/>
</dbReference>
<evidence type="ECO:0000313" key="4">
    <source>
        <dbReference type="Proteomes" id="UP001060919"/>
    </source>
</evidence>
<protein>
    <recommendedName>
        <fullName evidence="2">HTH cro/C1-type domain-containing protein</fullName>
    </recommendedName>
</protein>
<dbReference type="InterPro" id="IPR001387">
    <property type="entry name" value="Cro/C1-type_HTH"/>
</dbReference>
<dbReference type="SUPFAM" id="SSF47413">
    <property type="entry name" value="lambda repressor-like DNA-binding domains"/>
    <property type="match status" value="1"/>
</dbReference>
<dbReference type="InterPro" id="IPR010744">
    <property type="entry name" value="Phage_CI_N"/>
</dbReference>
<keyword evidence="1" id="KW-0175">Coiled coil</keyword>
<gene>
    <name evidence="3" type="ORF">AsAng_0002970</name>
</gene>
<dbReference type="InterPro" id="IPR010982">
    <property type="entry name" value="Lambda_DNA-bd_dom_sf"/>
</dbReference>
<dbReference type="GO" id="GO:0003677">
    <property type="term" value="F:DNA binding"/>
    <property type="evidence" value="ECO:0007669"/>
    <property type="project" value="InterPro"/>
</dbReference>
<dbReference type="Proteomes" id="UP001060919">
    <property type="component" value="Chromosome"/>
</dbReference>
<name>A0A915Y9L3_9BACT</name>
<evidence type="ECO:0000313" key="3">
    <source>
        <dbReference type="EMBL" id="BDS09593.1"/>
    </source>
</evidence>
<sequence length="123" mass="13828">MSVSQRFIQILDYFDKNATNFSKELDVSKTAITRIAHGDTLPSSKVLIPLGEKFGINLNWLLLGTGEMFADEKSASEGIKKGKVIDVKALQKENEQLKEQNGQLKAHLKDKEEIISLLKERKV</sequence>
<evidence type="ECO:0000259" key="2">
    <source>
        <dbReference type="PROSITE" id="PS50943"/>
    </source>
</evidence>
<feature type="domain" description="HTH cro/C1-type" evidence="2">
    <location>
        <begin position="21"/>
        <end position="61"/>
    </location>
</feature>
<dbReference type="AlphaFoldDB" id="A0A915Y9L3"/>
<evidence type="ECO:0000256" key="1">
    <source>
        <dbReference type="SAM" id="Coils"/>
    </source>
</evidence>
<organism evidence="3 4">
    <name type="scientific">Aureispira anguillae</name>
    <dbReference type="NCBI Taxonomy" id="2864201"/>
    <lineage>
        <taxon>Bacteria</taxon>
        <taxon>Pseudomonadati</taxon>
        <taxon>Bacteroidota</taxon>
        <taxon>Saprospiria</taxon>
        <taxon>Saprospirales</taxon>
        <taxon>Saprospiraceae</taxon>
        <taxon>Aureispira</taxon>
    </lineage>
</organism>
<proteinExistence type="predicted"/>